<dbReference type="RefSeq" id="WP_285149708.1">
    <property type="nucleotide sequence ID" value="NZ_JASSOM010000003.1"/>
</dbReference>
<comment type="caution">
    <text evidence="1">The sequence shown here is derived from an EMBL/GenBank/DDBJ whole genome shotgun (WGS) entry which is preliminary data.</text>
</comment>
<proteinExistence type="predicted"/>
<organism evidence="1 2">
    <name type="scientific">Lelliottia wanjuensis</name>
    <dbReference type="NCBI Taxonomy" id="3050585"/>
    <lineage>
        <taxon>Bacteria</taxon>
        <taxon>Pseudomonadati</taxon>
        <taxon>Pseudomonadota</taxon>
        <taxon>Gammaproteobacteria</taxon>
        <taxon>Enterobacterales</taxon>
        <taxon>Enterobacteriaceae</taxon>
        <taxon>Lelliottia</taxon>
    </lineage>
</organism>
<evidence type="ECO:0000313" key="1">
    <source>
        <dbReference type="EMBL" id="MDK9361957.1"/>
    </source>
</evidence>
<gene>
    <name evidence="1" type="ORF">QQF32_01900</name>
</gene>
<reference evidence="1 2" key="1">
    <citation type="submission" date="2023-06" db="EMBL/GenBank/DDBJ databases">
        <title>Identification and characterization of antibiotic-resistant Gram-negative bacteria.</title>
        <authorList>
            <person name="Cho G.-S."/>
            <person name="Lee J."/>
            <person name="Tai E."/>
            <person name="Jeong S."/>
            <person name="Kim I."/>
            <person name="Kim B.-E."/>
            <person name="Jeong M.-I."/>
            <person name="Oh K.-K."/>
            <person name="Franz C.M.A.P."/>
        </authorList>
    </citation>
    <scope>NUCLEOTIDE SEQUENCE [LARGE SCALE GENOMIC DNA]</scope>
    <source>
        <strain evidence="1 2">V106_12</strain>
    </source>
</reference>
<dbReference type="AlphaFoldDB" id="A0AAP4FW05"/>
<protein>
    <submittedName>
        <fullName evidence="1">Uncharacterized protein</fullName>
    </submittedName>
</protein>
<dbReference type="Proteomes" id="UP001223214">
    <property type="component" value="Unassembled WGS sequence"/>
</dbReference>
<accession>A0AAP4FW05</accession>
<evidence type="ECO:0000313" key="2">
    <source>
        <dbReference type="Proteomes" id="UP001223214"/>
    </source>
</evidence>
<keyword evidence="2" id="KW-1185">Reference proteome</keyword>
<name>A0AAP4FW05_9ENTR</name>
<dbReference type="EMBL" id="JASSOM010000003">
    <property type="protein sequence ID" value="MDK9361957.1"/>
    <property type="molecule type" value="Genomic_DNA"/>
</dbReference>
<sequence>MAYYIFINNKKGTAPEFRRIMALAGFYLTVKEPPEIVPFRHYPDSLKGGTNRSAWRFRTKGSGWLPVGHRRQGRRMLPCPTTLTAREIKTVVNSFWVMKID</sequence>